<dbReference type="OrthoDB" id="428159at2759"/>
<evidence type="ECO:0000313" key="2">
    <source>
        <dbReference type="Proteomes" id="UP000887013"/>
    </source>
</evidence>
<comment type="caution">
    <text evidence="1">The sequence shown here is derived from an EMBL/GenBank/DDBJ whole genome shotgun (WGS) entry which is preliminary data.</text>
</comment>
<name>A0A8X6QZ98_NEPPI</name>
<proteinExistence type="predicted"/>
<evidence type="ECO:0000313" key="1">
    <source>
        <dbReference type="EMBL" id="GFU59764.1"/>
    </source>
</evidence>
<dbReference type="AlphaFoldDB" id="A0A8X6QZ98"/>
<accession>A0A8X6QZ98</accession>
<dbReference type="Proteomes" id="UP000887013">
    <property type="component" value="Unassembled WGS sequence"/>
</dbReference>
<protein>
    <submittedName>
        <fullName evidence="1">Vacuolar protein sorting-associated protein 13</fullName>
    </submittedName>
</protein>
<keyword evidence="2" id="KW-1185">Reference proteome</keyword>
<sequence length="86" mass="10095">MIKPFFGQLRRFYSPALWLQLRKSPYQIYAHLKIHRFQVDNQLPDAVFPTVLHPGTTPQYVVRRSGPKPFFESALLLHSSRNTKTL</sequence>
<feature type="non-terminal residue" evidence="1">
    <location>
        <position position="1"/>
    </location>
</feature>
<gene>
    <name evidence="1" type="primary">Vps13_1</name>
    <name evidence="1" type="ORF">NPIL_617881</name>
</gene>
<organism evidence="1 2">
    <name type="scientific">Nephila pilipes</name>
    <name type="common">Giant wood spider</name>
    <name type="synonym">Nephila maculata</name>
    <dbReference type="NCBI Taxonomy" id="299642"/>
    <lineage>
        <taxon>Eukaryota</taxon>
        <taxon>Metazoa</taxon>
        <taxon>Ecdysozoa</taxon>
        <taxon>Arthropoda</taxon>
        <taxon>Chelicerata</taxon>
        <taxon>Arachnida</taxon>
        <taxon>Araneae</taxon>
        <taxon>Araneomorphae</taxon>
        <taxon>Entelegynae</taxon>
        <taxon>Araneoidea</taxon>
        <taxon>Nephilidae</taxon>
        <taxon>Nephila</taxon>
    </lineage>
</organism>
<reference evidence="1" key="1">
    <citation type="submission" date="2020-08" db="EMBL/GenBank/DDBJ databases">
        <title>Multicomponent nature underlies the extraordinary mechanical properties of spider dragline silk.</title>
        <authorList>
            <person name="Kono N."/>
            <person name="Nakamura H."/>
            <person name="Mori M."/>
            <person name="Yoshida Y."/>
            <person name="Ohtoshi R."/>
            <person name="Malay A.D."/>
            <person name="Moran D.A.P."/>
            <person name="Tomita M."/>
            <person name="Numata K."/>
            <person name="Arakawa K."/>
        </authorList>
    </citation>
    <scope>NUCLEOTIDE SEQUENCE</scope>
</reference>
<dbReference type="EMBL" id="BMAW01040469">
    <property type="protein sequence ID" value="GFU59764.1"/>
    <property type="molecule type" value="Genomic_DNA"/>
</dbReference>